<dbReference type="GO" id="GO:0016831">
    <property type="term" value="F:carboxy-lyase activity"/>
    <property type="evidence" value="ECO:0007669"/>
    <property type="project" value="InterPro"/>
</dbReference>
<dbReference type="PANTHER" id="PTHR21240">
    <property type="entry name" value="2-AMINO-3-CARBOXYLMUCONATE-6-SEMIALDEHYDE DECARBOXYLASE"/>
    <property type="match status" value="1"/>
</dbReference>
<dbReference type="SUPFAM" id="SSF51556">
    <property type="entry name" value="Metallo-dependent hydrolases"/>
    <property type="match status" value="1"/>
</dbReference>
<reference evidence="3 4" key="1">
    <citation type="journal article" date="2019" name="Indoor Air">
        <title>Impacts of indoor surface finishes on bacterial viability.</title>
        <authorList>
            <person name="Hu J."/>
            <person name="Maamar S.B."/>
            <person name="Glawe A.J."/>
            <person name="Gottel N."/>
            <person name="Gilbert J.A."/>
            <person name="Hartmann E.M."/>
        </authorList>
    </citation>
    <scope>NUCLEOTIDE SEQUENCE [LARGE SCALE GENOMIC DNA]</scope>
    <source>
        <strain evidence="3 4">AF060A6</strain>
    </source>
</reference>
<feature type="domain" description="Amidohydrolase-related" evidence="2">
    <location>
        <begin position="3"/>
        <end position="325"/>
    </location>
</feature>
<dbReference type="GO" id="GO:0016787">
    <property type="term" value="F:hydrolase activity"/>
    <property type="evidence" value="ECO:0007669"/>
    <property type="project" value="UniProtKB-KW"/>
</dbReference>
<dbReference type="AlphaFoldDB" id="A0A4S3PKU4"/>
<evidence type="ECO:0000313" key="4">
    <source>
        <dbReference type="Proteomes" id="UP000306477"/>
    </source>
</evidence>
<dbReference type="Pfam" id="PF04909">
    <property type="entry name" value="Amidohydro_2"/>
    <property type="match status" value="1"/>
</dbReference>
<dbReference type="EMBL" id="SLUB01000068">
    <property type="protein sequence ID" value="THE09666.1"/>
    <property type="molecule type" value="Genomic_DNA"/>
</dbReference>
<dbReference type="PANTHER" id="PTHR21240:SF28">
    <property type="entry name" value="ISO-OROTATE DECARBOXYLASE (EUROFUNG)"/>
    <property type="match status" value="1"/>
</dbReference>
<evidence type="ECO:0000259" key="2">
    <source>
        <dbReference type="Pfam" id="PF04909"/>
    </source>
</evidence>
<dbReference type="InterPro" id="IPR032466">
    <property type="entry name" value="Metal_Hydrolase"/>
</dbReference>
<dbReference type="GO" id="GO:0019748">
    <property type="term" value="P:secondary metabolic process"/>
    <property type="evidence" value="ECO:0007669"/>
    <property type="project" value="TreeGrafter"/>
</dbReference>
<gene>
    <name evidence="3" type="ORF">E1I69_21525</name>
</gene>
<evidence type="ECO:0000313" key="3">
    <source>
        <dbReference type="EMBL" id="THE09666.1"/>
    </source>
</evidence>
<accession>A0A4S3PKU4</accession>
<dbReference type="Proteomes" id="UP000306477">
    <property type="component" value="Unassembled WGS sequence"/>
</dbReference>
<dbReference type="InterPro" id="IPR006680">
    <property type="entry name" value="Amidohydro-rel"/>
</dbReference>
<dbReference type="GO" id="GO:0005737">
    <property type="term" value="C:cytoplasm"/>
    <property type="evidence" value="ECO:0007669"/>
    <property type="project" value="TreeGrafter"/>
</dbReference>
<dbReference type="OrthoDB" id="9777673at2"/>
<proteinExistence type="predicted"/>
<dbReference type="RefSeq" id="WP_136381600.1">
    <property type="nucleotide sequence ID" value="NZ_SLUB01000068.1"/>
</dbReference>
<evidence type="ECO:0000256" key="1">
    <source>
        <dbReference type="ARBA" id="ARBA00023239"/>
    </source>
</evidence>
<keyword evidence="3" id="KW-0378">Hydrolase</keyword>
<dbReference type="Gene3D" id="3.20.20.140">
    <property type="entry name" value="Metal-dependent hydrolases"/>
    <property type="match status" value="1"/>
</dbReference>
<protein>
    <submittedName>
        <fullName evidence="3">Amidohydrolase</fullName>
    </submittedName>
</protein>
<sequence>MIIDVHHHIIPKKVVDAIRSGDSRFQADIQKKDNMEWVVHHQGYAYPLFDKFYDADAKLEDLKKDEIDKVVLSPAPPMFNYWLDPEIAAGVSRFINDGIAEFIAENPSVFQGMATVPMQKPSLAVKEMERVVHELQLNAVEIGTSIEGVNLDDPQFTAFFEAAEALNVTLFLHPYYVGDKAGLSKYYFTNLVGNPLDTTVAAGSLIFGGILDRFPKLKVMLAHGGGYLPYQIGRFDKGYQERKESRTCKERPSSYLNRFYFDTLTFNPQTLQFLIDFVGSEQVVLGSDYPFDMGTLKPREIVKECQLPDQTKELIYQGNARHLFGS</sequence>
<dbReference type="InterPro" id="IPR032465">
    <property type="entry name" value="ACMSD"/>
</dbReference>
<comment type="caution">
    <text evidence="3">The sequence shown here is derived from an EMBL/GenBank/DDBJ whole genome shotgun (WGS) entry which is preliminary data.</text>
</comment>
<name>A0A4S3PKU4_9BACI</name>
<keyword evidence="1" id="KW-0456">Lyase</keyword>
<organism evidence="3 4">
    <name type="scientific">Bacillus timonensis</name>
    <dbReference type="NCBI Taxonomy" id="1033734"/>
    <lineage>
        <taxon>Bacteria</taxon>
        <taxon>Bacillati</taxon>
        <taxon>Bacillota</taxon>
        <taxon>Bacilli</taxon>
        <taxon>Bacillales</taxon>
        <taxon>Bacillaceae</taxon>
        <taxon>Bacillus</taxon>
    </lineage>
</organism>
<keyword evidence="4" id="KW-1185">Reference proteome</keyword>